<keyword evidence="8" id="KW-1185">Reference proteome</keyword>
<evidence type="ECO:0000256" key="2">
    <source>
        <dbReference type="ARBA" id="ARBA00022552"/>
    </source>
</evidence>
<dbReference type="InterPro" id="IPR003682">
    <property type="entry name" value="rRNA_ssu_MeTfrase_G"/>
</dbReference>
<dbReference type="Pfam" id="PF02527">
    <property type="entry name" value="GidB"/>
    <property type="match status" value="1"/>
</dbReference>
<evidence type="ECO:0000313" key="8">
    <source>
        <dbReference type="Proteomes" id="UP000286947"/>
    </source>
</evidence>
<keyword evidence="2 6" id="KW-0698">rRNA processing</keyword>
<comment type="subcellular location">
    <subcellularLocation>
        <location evidence="6">Cytoplasm</location>
    </subcellularLocation>
</comment>
<dbReference type="EC" id="2.1.1.170" evidence="6"/>
<dbReference type="PIRSF" id="PIRSF003078">
    <property type="entry name" value="GidB"/>
    <property type="match status" value="1"/>
</dbReference>
<dbReference type="PANTHER" id="PTHR31760:SF0">
    <property type="entry name" value="S-ADENOSYL-L-METHIONINE-DEPENDENT METHYLTRANSFERASES SUPERFAMILY PROTEIN"/>
    <property type="match status" value="1"/>
</dbReference>
<dbReference type="PANTHER" id="PTHR31760">
    <property type="entry name" value="S-ADENOSYL-L-METHIONINE-DEPENDENT METHYLTRANSFERASES SUPERFAMILY PROTEIN"/>
    <property type="match status" value="1"/>
</dbReference>
<evidence type="ECO:0000256" key="5">
    <source>
        <dbReference type="ARBA" id="ARBA00022691"/>
    </source>
</evidence>
<feature type="binding site" evidence="6">
    <location>
        <position position="88"/>
    </location>
    <ligand>
        <name>S-adenosyl-L-methionine</name>
        <dbReference type="ChEBI" id="CHEBI:59789"/>
    </ligand>
</feature>
<comment type="catalytic activity">
    <reaction evidence="6">
        <text>guanosine(527) in 16S rRNA + S-adenosyl-L-methionine = N(7)-methylguanosine(527) in 16S rRNA + S-adenosyl-L-homocysteine</text>
        <dbReference type="Rhea" id="RHEA:42732"/>
        <dbReference type="Rhea" id="RHEA-COMP:10209"/>
        <dbReference type="Rhea" id="RHEA-COMP:10210"/>
        <dbReference type="ChEBI" id="CHEBI:57856"/>
        <dbReference type="ChEBI" id="CHEBI:59789"/>
        <dbReference type="ChEBI" id="CHEBI:74269"/>
        <dbReference type="ChEBI" id="CHEBI:74480"/>
        <dbReference type="EC" id="2.1.1.170"/>
    </reaction>
</comment>
<dbReference type="CDD" id="cd02440">
    <property type="entry name" value="AdoMet_MTases"/>
    <property type="match status" value="1"/>
</dbReference>
<dbReference type="HAMAP" id="MF_00074">
    <property type="entry name" value="16SrRNA_methyltr_G"/>
    <property type="match status" value="1"/>
</dbReference>
<dbReference type="Gene3D" id="3.40.50.150">
    <property type="entry name" value="Vaccinia Virus protein VP39"/>
    <property type="match status" value="1"/>
</dbReference>
<comment type="caution">
    <text evidence="6">Lacks conserved residue(s) required for the propagation of feature annotation.</text>
</comment>
<keyword evidence="1 6" id="KW-0963">Cytoplasm</keyword>
<feature type="binding site" evidence="6">
    <location>
        <begin position="134"/>
        <end position="135"/>
    </location>
    <ligand>
        <name>S-adenosyl-L-methionine</name>
        <dbReference type="ChEBI" id="CHEBI:59789"/>
    </ligand>
</feature>
<evidence type="ECO:0000256" key="6">
    <source>
        <dbReference type="HAMAP-Rule" id="MF_00074"/>
    </source>
</evidence>
<protein>
    <recommendedName>
        <fullName evidence="6">Ribosomal RNA small subunit methyltransferase G</fullName>
        <ecNumber evidence="6">2.1.1.170</ecNumber>
    </recommendedName>
    <alternativeName>
        <fullName evidence="6">16S rRNA 7-methylguanosine methyltransferase</fullName>
        <shortName evidence="6">16S rRNA m7G methyltransferase</shortName>
    </alternativeName>
</protein>
<proteinExistence type="inferred from homology"/>
<dbReference type="OrthoDB" id="9808773at2"/>
<dbReference type="GO" id="GO:0070043">
    <property type="term" value="F:rRNA (guanine-N7-)-methyltransferase activity"/>
    <property type="evidence" value="ECO:0007669"/>
    <property type="project" value="UniProtKB-UniRule"/>
</dbReference>
<feature type="binding site" evidence="6">
    <location>
        <position position="83"/>
    </location>
    <ligand>
        <name>S-adenosyl-L-methionine</name>
        <dbReference type="ChEBI" id="CHEBI:59789"/>
    </ligand>
</feature>
<dbReference type="RefSeq" id="WP_126981007.1">
    <property type="nucleotide sequence ID" value="NZ_PQSP01000011.1"/>
</dbReference>
<name>A0A433S9X4_9BURK</name>
<organism evidence="7 8">
    <name type="scientific">Saezia sanguinis</name>
    <dbReference type="NCBI Taxonomy" id="1965230"/>
    <lineage>
        <taxon>Bacteria</taxon>
        <taxon>Pseudomonadati</taxon>
        <taxon>Pseudomonadota</taxon>
        <taxon>Betaproteobacteria</taxon>
        <taxon>Burkholderiales</taxon>
        <taxon>Saeziaceae</taxon>
        <taxon>Saezia</taxon>
    </lineage>
</organism>
<evidence type="ECO:0000256" key="3">
    <source>
        <dbReference type="ARBA" id="ARBA00022603"/>
    </source>
</evidence>
<comment type="caution">
    <text evidence="7">The sequence shown here is derived from an EMBL/GenBank/DDBJ whole genome shotgun (WGS) entry which is preliminary data.</text>
</comment>
<comment type="function">
    <text evidence="6">Specifically methylates the N7 position of guanine in position 527 of 16S rRNA.</text>
</comment>
<dbReference type="NCBIfam" id="TIGR00138">
    <property type="entry name" value="rsmG_gidB"/>
    <property type="match status" value="1"/>
</dbReference>
<dbReference type="GO" id="GO:0005829">
    <property type="term" value="C:cytosol"/>
    <property type="evidence" value="ECO:0007669"/>
    <property type="project" value="TreeGrafter"/>
</dbReference>
<accession>A0A433S9X4</accession>
<sequence length="224" mass="25111">MEQLHTSLLQGLELLDLRASETQVVQLLDYIKQLHQWNHVYNLTAVRDVQEMLVQHIFDCLAVIYPLQKQVPYTPGAHILDVGSGAGLPAVVLAIMLPEWSVTAVDAVAKKMAFVQQAAGVLKLKNLQAKHVRVEQLQSTQQRFSLVISRAFSSLADFIQLTSPLLSPQGVWCAMKGKEPVDEIRQIENSVNVFHVEQLHVPQMGAQRCLVWMRPFPAEQGTTE</sequence>
<dbReference type="SUPFAM" id="SSF53335">
    <property type="entry name" value="S-adenosyl-L-methionine-dependent methyltransferases"/>
    <property type="match status" value="1"/>
</dbReference>
<keyword evidence="4 6" id="KW-0808">Transferase</keyword>
<comment type="similarity">
    <text evidence="6">Belongs to the methyltransferase superfamily. RNA methyltransferase RsmG family.</text>
</comment>
<evidence type="ECO:0000313" key="7">
    <source>
        <dbReference type="EMBL" id="RUS65547.1"/>
    </source>
</evidence>
<evidence type="ECO:0000256" key="4">
    <source>
        <dbReference type="ARBA" id="ARBA00022679"/>
    </source>
</evidence>
<dbReference type="Proteomes" id="UP000286947">
    <property type="component" value="Unassembled WGS sequence"/>
</dbReference>
<feature type="binding site" evidence="6">
    <location>
        <position position="150"/>
    </location>
    <ligand>
        <name>S-adenosyl-L-methionine</name>
        <dbReference type="ChEBI" id="CHEBI:59789"/>
    </ligand>
</feature>
<dbReference type="EMBL" id="PQSP01000011">
    <property type="protein sequence ID" value="RUS65547.1"/>
    <property type="molecule type" value="Genomic_DNA"/>
</dbReference>
<keyword evidence="5 6" id="KW-0949">S-adenosyl-L-methionine</keyword>
<gene>
    <name evidence="6 7" type="primary">rsmG</name>
    <name evidence="7" type="ORF">CUZ56_02846</name>
</gene>
<reference evidence="7 8" key="1">
    <citation type="submission" date="2018-01" db="EMBL/GenBank/DDBJ databases">
        <title>Saezia sanguinis gen. nov., sp. nov., in the order Burkholderiales isolated from human blood.</title>
        <authorList>
            <person name="Medina-Pascual M.J."/>
            <person name="Valdezate S."/>
            <person name="Monzon S."/>
            <person name="Cuesta I."/>
            <person name="Carrasco G."/>
            <person name="Villalon P."/>
            <person name="Saez-Nieto J.A."/>
        </authorList>
    </citation>
    <scope>NUCLEOTIDE SEQUENCE [LARGE SCALE GENOMIC DNA]</scope>
    <source>
        <strain evidence="7 8">CNM695-12</strain>
    </source>
</reference>
<dbReference type="InterPro" id="IPR029063">
    <property type="entry name" value="SAM-dependent_MTases_sf"/>
</dbReference>
<dbReference type="AlphaFoldDB" id="A0A433S9X4"/>
<evidence type="ECO:0000256" key="1">
    <source>
        <dbReference type="ARBA" id="ARBA00022490"/>
    </source>
</evidence>
<keyword evidence="3 6" id="KW-0489">Methyltransferase</keyword>